<keyword evidence="5" id="KW-0812">Transmembrane</keyword>
<keyword evidence="1 4" id="KW-0349">Heme</keyword>
<evidence type="ECO:0000256" key="2">
    <source>
        <dbReference type="ARBA" id="ARBA00022723"/>
    </source>
</evidence>
<evidence type="ECO:0000256" key="1">
    <source>
        <dbReference type="ARBA" id="ARBA00022617"/>
    </source>
</evidence>
<keyword evidence="5" id="KW-0472">Membrane</keyword>
<feature type="chain" id="PRO_5012481519" description="Cytochrome c domain-containing protein" evidence="6">
    <location>
        <begin position="27"/>
        <end position="257"/>
    </location>
</feature>
<evidence type="ECO:0000313" key="8">
    <source>
        <dbReference type="EMBL" id="CUX67854.1"/>
    </source>
</evidence>
<evidence type="ECO:0000256" key="6">
    <source>
        <dbReference type="SAM" id="SignalP"/>
    </source>
</evidence>
<dbReference type="Pfam" id="PF13442">
    <property type="entry name" value="Cytochrome_CBB3"/>
    <property type="match status" value="1"/>
</dbReference>
<reference evidence="8 9" key="1">
    <citation type="submission" date="2016-01" db="EMBL/GenBank/DDBJ databases">
        <authorList>
            <person name="Oliw E.H."/>
        </authorList>
    </citation>
    <scope>NUCLEOTIDE SEQUENCE [LARGE SCALE GENOMIC DNA]</scope>
    <source>
        <strain evidence="8 9">Kerr 14</strain>
    </source>
</reference>
<feature type="signal peptide" evidence="6">
    <location>
        <begin position="1"/>
        <end position="26"/>
    </location>
</feature>
<organism evidence="8 9">
    <name type="scientific">Agrobacterium tumefaciens str. Kerr 14</name>
    <dbReference type="NCBI Taxonomy" id="1183424"/>
    <lineage>
        <taxon>Bacteria</taxon>
        <taxon>Pseudomonadati</taxon>
        <taxon>Pseudomonadota</taxon>
        <taxon>Alphaproteobacteria</taxon>
        <taxon>Hyphomicrobiales</taxon>
        <taxon>Rhizobiaceae</taxon>
        <taxon>Rhizobium/Agrobacterium group</taxon>
        <taxon>Agrobacterium</taxon>
        <taxon>Agrobacterium tumefaciens complex</taxon>
    </lineage>
</organism>
<dbReference type="GO" id="GO:0020037">
    <property type="term" value="F:heme binding"/>
    <property type="evidence" value="ECO:0007669"/>
    <property type="project" value="InterPro"/>
</dbReference>
<evidence type="ECO:0000256" key="5">
    <source>
        <dbReference type="SAM" id="Phobius"/>
    </source>
</evidence>
<dbReference type="GO" id="GO:0046872">
    <property type="term" value="F:metal ion binding"/>
    <property type="evidence" value="ECO:0007669"/>
    <property type="project" value="UniProtKB-KW"/>
</dbReference>
<feature type="transmembrane region" description="Helical" evidence="5">
    <location>
        <begin position="68"/>
        <end position="88"/>
    </location>
</feature>
<dbReference type="Proteomes" id="UP000191897">
    <property type="component" value="Unassembled WGS sequence"/>
</dbReference>
<evidence type="ECO:0000256" key="4">
    <source>
        <dbReference type="PROSITE-ProRule" id="PRU00433"/>
    </source>
</evidence>
<keyword evidence="5" id="KW-1133">Transmembrane helix</keyword>
<feature type="domain" description="Cytochrome c" evidence="7">
    <location>
        <begin position="134"/>
        <end position="212"/>
    </location>
</feature>
<gene>
    <name evidence="8" type="ORF">AGR4C_pb30021</name>
</gene>
<dbReference type="InterPro" id="IPR009056">
    <property type="entry name" value="Cyt_c-like_dom"/>
</dbReference>
<name>A0A1S7SEF9_AGRTU</name>
<keyword evidence="6" id="KW-0732">Signal</keyword>
<proteinExistence type="predicted"/>
<keyword evidence="3 4" id="KW-0408">Iron</keyword>
<dbReference type="Gene3D" id="1.10.760.10">
    <property type="entry name" value="Cytochrome c-like domain"/>
    <property type="match status" value="1"/>
</dbReference>
<evidence type="ECO:0000313" key="9">
    <source>
        <dbReference type="Proteomes" id="UP000191897"/>
    </source>
</evidence>
<dbReference type="EMBL" id="FBWC01000042">
    <property type="protein sequence ID" value="CUX67854.1"/>
    <property type="molecule type" value="Genomic_DNA"/>
</dbReference>
<protein>
    <recommendedName>
        <fullName evidence="7">Cytochrome c domain-containing protein</fullName>
    </recommendedName>
</protein>
<dbReference type="SUPFAM" id="SSF46626">
    <property type="entry name" value="Cytochrome c"/>
    <property type="match status" value="1"/>
</dbReference>
<dbReference type="InterPro" id="IPR036909">
    <property type="entry name" value="Cyt_c-like_dom_sf"/>
</dbReference>
<sequence>MSPDARKSRSSLLFWSLTIAAGVAAAAAVSARMSKTGKGLHRHMLVRGPEMGFQQAAISGPGAKTRRWLGILTVFVSCLGVAAVLGYIGEPLQLRQDPAVISELENIRLMPNGISGAPPNVDFALNQPYENASYNLAQGKRLYSWFGCATCHGDGQGGKGPSFLDGWWLYGPEMVSIVASIRDGRPNGMPSFRNKIPIEQIWQLAGYIQSIGAYQAKVAAPGRNDARHTRPAENRAPAVILFEPVPTRVDPDQGPNP</sequence>
<evidence type="ECO:0000259" key="7">
    <source>
        <dbReference type="PROSITE" id="PS51007"/>
    </source>
</evidence>
<dbReference type="PROSITE" id="PS51007">
    <property type="entry name" value="CYTC"/>
    <property type="match status" value="1"/>
</dbReference>
<accession>A0A1S7SEF9</accession>
<evidence type="ECO:0000256" key="3">
    <source>
        <dbReference type="ARBA" id="ARBA00023004"/>
    </source>
</evidence>
<dbReference type="GO" id="GO:0009055">
    <property type="term" value="F:electron transfer activity"/>
    <property type="evidence" value="ECO:0007669"/>
    <property type="project" value="InterPro"/>
</dbReference>
<keyword evidence="2 4" id="KW-0479">Metal-binding</keyword>
<dbReference type="AlphaFoldDB" id="A0A1S7SEF9"/>